<dbReference type="RefSeq" id="WP_206967358.1">
    <property type="nucleotide sequence ID" value="NZ_JAFLVX010000025.1"/>
</dbReference>
<comment type="caution">
    <text evidence="2">The sequence shown here is derived from an EMBL/GenBank/DDBJ whole genome shotgun (WGS) entry which is preliminary data.</text>
</comment>
<keyword evidence="1" id="KW-1133">Transmembrane helix</keyword>
<evidence type="ECO:0000313" key="2">
    <source>
        <dbReference type="EMBL" id="MBO0477411.1"/>
    </source>
</evidence>
<keyword evidence="1" id="KW-0812">Transmembrane</keyword>
<keyword evidence="1" id="KW-0472">Membrane</keyword>
<proteinExistence type="predicted"/>
<evidence type="ECO:0000256" key="1">
    <source>
        <dbReference type="SAM" id="Phobius"/>
    </source>
</evidence>
<dbReference type="Proteomes" id="UP000664857">
    <property type="component" value="Unassembled WGS sequence"/>
</dbReference>
<reference evidence="2 3" key="1">
    <citation type="submission" date="2021-03" db="EMBL/GenBank/DDBJ databases">
        <title>Enterococcal diversity collection.</title>
        <authorList>
            <person name="Gilmore M.S."/>
            <person name="Schwartzman J."/>
            <person name="Van Tyne D."/>
            <person name="Martin M."/>
            <person name="Earl A.M."/>
            <person name="Manson A.L."/>
            <person name="Straub T."/>
            <person name="Salamzade R."/>
            <person name="Saavedra J."/>
            <person name="Lebreton F."/>
            <person name="Prichula J."/>
            <person name="Schaufler K."/>
            <person name="Gaca A."/>
            <person name="Sgardioli B."/>
            <person name="Wagenaar J."/>
            <person name="Strong T."/>
        </authorList>
    </citation>
    <scope>NUCLEOTIDE SEQUENCE [LARGE SCALE GENOMIC DNA]</scope>
    <source>
        <strain evidence="2 3">DIV0080</strain>
    </source>
</reference>
<name>A0ABS3HX77_9ENTE</name>
<gene>
    <name evidence="2" type="ORF">DOK76_10025</name>
</gene>
<feature type="transmembrane region" description="Helical" evidence="1">
    <location>
        <begin position="38"/>
        <end position="58"/>
    </location>
</feature>
<accession>A0ABS3HX77</accession>
<dbReference type="EMBL" id="JAFLVX010000025">
    <property type="protein sequence ID" value="MBO0477411.1"/>
    <property type="molecule type" value="Genomic_DNA"/>
</dbReference>
<keyword evidence="3" id="KW-1185">Reference proteome</keyword>
<organism evidence="2 3">
    <name type="scientific">Candidatus Vagococcus giribetii</name>
    <dbReference type="NCBI Taxonomy" id="2230876"/>
    <lineage>
        <taxon>Bacteria</taxon>
        <taxon>Bacillati</taxon>
        <taxon>Bacillota</taxon>
        <taxon>Bacilli</taxon>
        <taxon>Lactobacillales</taxon>
        <taxon>Enterococcaceae</taxon>
        <taxon>Vagococcus</taxon>
    </lineage>
</organism>
<protein>
    <submittedName>
        <fullName evidence="2">Uncharacterized protein</fullName>
    </submittedName>
</protein>
<sequence>MINRKEKSKYFHLNIDSLLIIGLIIATAMLVFSHNDLGVILILLLVVALPVSCLLYWLDFRKQNKD</sequence>
<evidence type="ECO:0000313" key="3">
    <source>
        <dbReference type="Proteomes" id="UP000664857"/>
    </source>
</evidence>
<feature type="transmembrane region" description="Helical" evidence="1">
    <location>
        <begin position="12"/>
        <end position="32"/>
    </location>
</feature>